<evidence type="ECO:0000313" key="3">
    <source>
        <dbReference type="EMBL" id="MCH6470950.1"/>
    </source>
</evidence>
<dbReference type="Pfam" id="PF03795">
    <property type="entry name" value="YCII"/>
    <property type="match status" value="1"/>
</dbReference>
<protein>
    <submittedName>
        <fullName evidence="3">YciI family protein</fullName>
    </submittedName>
</protein>
<dbReference type="InterPro" id="IPR005545">
    <property type="entry name" value="YCII"/>
</dbReference>
<sequence length="96" mass="10285">MTVFAVEYRYDASTSSRRDEVRPDHRGWLAGIADKGQLLASGPYEDGTGALLLMKADDAEALRSLLAQDPFAVEGLLAESSATAWNPVTGPLASQF</sequence>
<reference evidence="3 4" key="1">
    <citation type="submission" date="2022-03" db="EMBL/GenBank/DDBJ databases">
        <title>Sinomonas sp. isolated from a soil.</title>
        <authorList>
            <person name="Han J."/>
            <person name="Kim D.-U."/>
        </authorList>
    </citation>
    <scope>NUCLEOTIDE SEQUENCE [LARGE SCALE GENOMIC DNA]</scope>
    <source>
        <strain evidence="3 4">5-5</strain>
    </source>
</reference>
<comment type="similarity">
    <text evidence="1">Belongs to the YciI family.</text>
</comment>
<dbReference type="RefSeq" id="WP_241054491.1">
    <property type="nucleotide sequence ID" value="NZ_JAKZBV010000001.1"/>
</dbReference>
<feature type="domain" description="YCII-related" evidence="2">
    <location>
        <begin position="6"/>
        <end position="85"/>
    </location>
</feature>
<evidence type="ECO:0000313" key="4">
    <source>
        <dbReference type="Proteomes" id="UP001202922"/>
    </source>
</evidence>
<gene>
    <name evidence="3" type="ORF">L0M17_13350</name>
</gene>
<evidence type="ECO:0000256" key="1">
    <source>
        <dbReference type="ARBA" id="ARBA00007689"/>
    </source>
</evidence>
<dbReference type="SUPFAM" id="SSF54909">
    <property type="entry name" value="Dimeric alpha+beta barrel"/>
    <property type="match status" value="1"/>
</dbReference>
<comment type="caution">
    <text evidence="3">The sequence shown here is derived from an EMBL/GenBank/DDBJ whole genome shotgun (WGS) entry which is preliminary data.</text>
</comment>
<organism evidence="3 4">
    <name type="scientific">Sinomonas terrae</name>
    <dbReference type="NCBI Taxonomy" id="2908838"/>
    <lineage>
        <taxon>Bacteria</taxon>
        <taxon>Bacillati</taxon>
        <taxon>Actinomycetota</taxon>
        <taxon>Actinomycetes</taxon>
        <taxon>Micrococcales</taxon>
        <taxon>Micrococcaceae</taxon>
        <taxon>Sinomonas</taxon>
    </lineage>
</organism>
<dbReference type="PANTHER" id="PTHR37828">
    <property type="entry name" value="GSR2449 PROTEIN"/>
    <property type="match status" value="1"/>
</dbReference>
<dbReference type="InterPro" id="IPR011008">
    <property type="entry name" value="Dimeric_a/b-barrel"/>
</dbReference>
<evidence type="ECO:0000259" key="2">
    <source>
        <dbReference type="Pfam" id="PF03795"/>
    </source>
</evidence>
<dbReference type="EMBL" id="JAKZBV010000001">
    <property type="protein sequence ID" value="MCH6470950.1"/>
    <property type="molecule type" value="Genomic_DNA"/>
</dbReference>
<dbReference type="Gene3D" id="3.30.70.1060">
    <property type="entry name" value="Dimeric alpha+beta barrel"/>
    <property type="match status" value="1"/>
</dbReference>
<keyword evidence="4" id="KW-1185">Reference proteome</keyword>
<dbReference type="PANTHER" id="PTHR37828:SF1">
    <property type="entry name" value="YCII-RELATED DOMAIN-CONTAINING PROTEIN"/>
    <property type="match status" value="1"/>
</dbReference>
<accession>A0ABS9U3V1</accession>
<proteinExistence type="inferred from homology"/>
<dbReference type="Proteomes" id="UP001202922">
    <property type="component" value="Unassembled WGS sequence"/>
</dbReference>
<name>A0ABS9U3V1_9MICC</name>